<evidence type="ECO:0000256" key="6">
    <source>
        <dbReference type="SAM" id="MobiDB-lite"/>
    </source>
</evidence>
<dbReference type="InterPro" id="IPR001547">
    <property type="entry name" value="Glyco_hydro_5"/>
</dbReference>
<evidence type="ECO:0000256" key="2">
    <source>
        <dbReference type="ARBA" id="ARBA00022801"/>
    </source>
</evidence>
<dbReference type="GO" id="GO:0046557">
    <property type="term" value="F:glucan endo-1,6-beta-glucosidase activity"/>
    <property type="evidence" value="ECO:0007669"/>
    <property type="project" value="TreeGrafter"/>
</dbReference>
<name>A0A6A6RS25_9PLEO</name>
<reference evidence="8" key="1">
    <citation type="journal article" date="2020" name="Stud. Mycol.">
        <title>101 Dothideomycetes genomes: a test case for predicting lifestyles and emergence of pathogens.</title>
        <authorList>
            <person name="Haridas S."/>
            <person name="Albert R."/>
            <person name="Binder M."/>
            <person name="Bloem J."/>
            <person name="Labutti K."/>
            <person name="Salamov A."/>
            <person name="Andreopoulos B."/>
            <person name="Baker S."/>
            <person name="Barry K."/>
            <person name="Bills G."/>
            <person name="Bluhm B."/>
            <person name="Cannon C."/>
            <person name="Castanera R."/>
            <person name="Culley D."/>
            <person name="Daum C."/>
            <person name="Ezra D."/>
            <person name="Gonzalez J."/>
            <person name="Henrissat B."/>
            <person name="Kuo A."/>
            <person name="Liang C."/>
            <person name="Lipzen A."/>
            <person name="Lutzoni F."/>
            <person name="Magnuson J."/>
            <person name="Mondo S."/>
            <person name="Nolan M."/>
            <person name="Ohm R."/>
            <person name="Pangilinan J."/>
            <person name="Park H.-J."/>
            <person name="Ramirez L."/>
            <person name="Alfaro M."/>
            <person name="Sun H."/>
            <person name="Tritt A."/>
            <person name="Yoshinaga Y."/>
            <person name="Zwiers L.-H."/>
            <person name="Turgeon B."/>
            <person name="Goodwin S."/>
            <person name="Spatafora J."/>
            <person name="Crous P."/>
            <person name="Grigoriev I."/>
        </authorList>
    </citation>
    <scope>NUCLEOTIDE SEQUENCE</scope>
    <source>
        <strain evidence="8">CBS 473.64</strain>
    </source>
</reference>
<dbReference type="AlphaFoldDB" id="A0A6A6RS25"/>
<gene>
    <name evidence="8" type="ORF">P280DRAFT_472368</name>
</gene>
<comment type="similarity">
    <text evidence="1 5">Belongs to the glycosyl hydrolase 5 (cellulase A) family.</text>
</comment>
<evidence type="ECO:0000313" key="9">
    <source>
        <dbReference type="Proteomes" id="UP000799753"/>
    </source>
</evidence>
<dbReference type="PANTHER" id="PTHR31297:SF43">
    <property type="entry name" value="GLUCAN 1,3-BETA-GLUCOSIDASE 3"/>
    <property type="match status" value="1"/>
</dbReference>
<protein>
    <submittedName>
        <fullName evidence="8">Glycoside hydrolase</fullName>
    </submittedName>
</protein>
<accession>A0A6A6RS25</accession>
<evidence type="ECO:0000313" key="8">
    <source>
        <dbReference type="EMBL" id="KAF2637193.1"/>
    </source>
</evidence>
<dbReference type="GO" id="GO:0005737">
    <property type="term" value="C:cytoplasm"/>
    <property type="evidence" value="ECO:0007669"/>
    <property type="project" value="UniProtKB-ARBA"/>
</dbReference>
<organism evidence="8 9">
    <name type="scientific">Massarina eburnea CBS 473.64</name>
    <dbReference type="NCBI Taxonomy" id="1395130"/>
    <lineage>
        <taxon>Eukaryota</taxon>
        <taxon>Fungi</taxon>
        <taxon>Dikarya</taxon>
        <taxon>Ascomycota</taxon>
        <taxon>Pezizomycotina</taxon>
        <taxon>Dothideomycetes</taxon>
        <taxon>Pleosporomycetidae</taxon>
        <taxon>Pleosporales</taxon>
        <taxon>Massarineae</taxon>
        <taxon>Massarinaceae</taxon>
        <taxon>Massarina</taxon>
    </lineage>
</organism>
<keyword evidence="4" id="KW-0961">Cell wall biogenesis/degradation</keyword>
<dbReference type="FunFam" id="3.20.20.80:FF:000100">
    <property type="entry name" value="Glycoside hydrolase superfamily"/>
    <property type="match status" value="1"/>
</dbReference>
<feature type="region of interest" description="Disordered" evidence="6">
    <location>
        <begin position="16"/>
        <end position="39"/>
    </location>
</feature>
<dbReference type="PANTHER" id="PTHR31297">
    <property type="entry name" value="GLUCAN ENDO-1,6-BETA-GLUCOSIDASE B"/>
    <property type="match status" value="1"/>
</dbReference>
<dbReference type="Pfam" id="PF00150">
    <property type="entry name" value="Cellulase"/>
    <property type="match status" value="1"/>
</dbReference>
<feature type="compositionally biased region" description="Low complexity" evidence="6">
    <location>
        <begin position="17"/>
        <end position="37"/>
    </location>
</feature>
<proteinExistence type="inferred from homology"/>
<dbReference type="Proteomes" id="UP000799753">
    <property type="component" value="Unassembled WGS sequence"/>
</dbReference>
<evidence type="ECO:0000256" key="1">
    <source>
        <dbReference type="ARBA" id="ARBA00005641"/>
    </source>
</evidence>
<evidence type="ECO:0000259" key="7">
    <source>
        <dbReference type="Pfam" id="PF00150"/>
    </source>
</evidence>
<dbReference type="EMBL" id="MU006794">
    <property type="protein sequence ID" value="KAF2637193.1"/>
    <property type="molecule type" value="Genomic_DNA"/>
</dbReference>
<feature type="domain" description="Glycoside hydrolase family 5" evidence="7">
    <location>
        <begin position="103"/>
        <end position="362"/>
    </location>
</feature>
<keyword evidence="2 5" id="KW-0378">Hydrolase</keyword>
<sequence>MNDILGKAIAALDNLIPTTQQSSPPSPSFHSLSQSSTDLPSTIADPTALDILRYRYHHGTNLGSIYVLERWLFPSRFPEEAAGTSELEAVKAWVGKVGQDATKAMFEKAWAEAVSDEDIRWLKDDAKCTTIRLPIGYYDLPDPSFTRGTPFEPYSYIYSAAWASIRTLISRLRAHSIGVLLDLHALPGGANPHPHSGTSSKIAQFFPLRSNRDLGIQVCSFIAQESASGLSLVGIQIVNEADWESPNMYEWYDEAISAISAIDPSLPVIISDAWNLKQAVEYSLKKNTAYPSTPTCPVLIDTHLYWAFSPTDAQKSPEQIINEVPSQLGALDGREGSVLDRGAVQTIVGEYSCVLAEDSWAKASDTDSPLSLEARQNLVYRFGTAQSKRYQQRTAGAFFWTWKMDWFPGGEWGFYAQSTPQSSSSSSPPSIHAPQYAYFPTHKLSKLLERAKYRRDERMHAAIDQHVLYWQHLRKDEPAKHWRYENGWKVGYQDAYVFFEGRGTEAVDRGNKIGGLEVWVLKRLRESGMRGSQVWEFEQGVRRGIQDFQAMVGI</sequence>
<dbReference type="GO" id="GO:0009251">
    <property type="term" value="P:glucan catabolic process"/>
    <property type="evidence" value="ECO:0007669"/>
    <property type="project" value="TreeGrafter"/>
</dbReference>
<dbReference type="SUPFAM" id="SSF51445">
    <property type="entry name" value="(Trans)glycosidases"/>
    <property type="match status" value="1"/>
</dbReference>
<dbReference type="OrthoDB" id="1887033at2759"/>
<evidence type="ECO:0000256" key="3">
    <source>
        <dbReference type="ARBA" id="ARBA00023295"/>
    </source>
</evidence>
<keyword evidence="3 5" id="KW-0326">Glycosidase</keyword>
<dbReference type="GO" id="GO:0005576">
    <property type="term" value="C:extracellular region"/>
    <property type="evidence" value="ECO:0007669"/>
    <property type="project" value="TreeGrafter"/>
</dbReference>
<keyword evidence="9" id="KW-1185">Reference proteome</keyword>
<dbReference type="InterPro" id="IPR017853">
    <property type="entry name" value="GH"/>
</dbReference>
<dbReference type="GO" id="GO:0009986">
    <property type="term" value="C:cell surface"/>
    <property type="evidence" value="ECO:0007669"/>
    <property type="project" value="TreeGrafter"/>
</dbReference>
<evidence type="ECO:0000256" key="4">
    <source>
        <dbReference type="ARBA" id="ARBA00023316"/>
    </source>
</evidence>
<dbReference type="GO" id="GO:0071555">
    <property type="term" value="P:cell wall organization"/>
    <property type="evidence" value="ECO:0007669"/>
    <property type="project" value="UniProtKB-KW"/>
</dbReference>
<evidence type="ECO:0000256" key="5">
    <source>
        <dbReference type="RuleBase" id="RU361153"/>
    </source>
</evidence>
<dbReference type="Gene3D" id="3.20.20.80">
    <property type="entry name" value="Glycosidases"/>
    <property type="match status" value="1"/>
</dbReference>
<dbReference type="InterPro" id="IPR050386">
    <property type="entry name" value="Glycosyl_hydrolase_5"/>
</dbReference>